<reference evidence="2 4" key="1">
    <citation type="submission" date="2016-02" db="EMBL/GenBank/DDBJ databases">
        <title>Draft genome sequence for Clostridium paradoxum JW-YL-7.</title>
        <authorList>
            <person name="Utturkar S.M."/>
            <person name="Lancaster A."/>
            <person name="Poole F.L."/>
            <person name="Adams M.W."/>
            <person name="Brown S.D."/>
        </authorList>
    </citation>
    <scope>NUCLEOTIDE SEQUENCE [LARGE SCALE GENOMIC DNA]</scope>
    <source>
        <strain evidence="2 4">JW-YL-7</strain>
    </source>
</reference>
<keyword evidence="5" id="KW-1185">Reference proteome</keyword>
<dbReference type="Proteomes" id="UP000323392">
    <property type="component" value="Unassembled WGS sequence"/>
</dbReference>
<evidence type="ECO:0000313" key="5">
    <source>
        <dbReference type="Proteomes" id="UP000323392"/>
    </source>
</evidence>
<name>A0A150FRW2_CLOPD</name>
<accession>A0A150FRW2</accession>
<dbReference type="Proteomes" id="UP000092605">
    <property type="component" value="Unassembled WGS sequence"/>
</dbReference>
<proteinExistence type="predicted"/>
<gene>
    <name evidence="2" type="ORF">JWYL7_1419</name>
    <name evidence="3" type="ORF">SAMN05661008_00102</name>
</gene>
<reference evidence="3 5" key="2">
    <citation type="submission" date="2016-11" db="EMBL/GenBank/DDBJ databases">
        <authorList>
            <person name="Varghese N."/>
            <person name="Submissions S."/>
        </authorList>
    </citation>
    <scope>NUCLEOTIDE SEQUENCE [LARGE SCALE GENOMIC DNA]</scope>
    <source>
        <strain evidence="3 5">DSM 7308</strain>
    </source>
</reference>
<evidence type="ECO:0000256" key="1">
    <source>
        <dbReference type="SAM" id="Coils"/>
    </source>
</evidence>
<evidence type="ECO:0000313" key="3">
    <source>
        <dbReference type="EMBL" id="SHK37027.1"/>
    </source>
</evidence>
<comment type="caution">
    <text evidence="2">The sequence shown here is derived from an EMBL/GenBank/DDBJ whole genome shotgun (WGS) entry which is preliminary data.</text>
</comment>
<dbReference type="EMBL" id="FRBG01000001">
    <property type="protein sequence ID" value="SHK37027.1"/>
    <property type="molecule type" value="Genomic_DNA"/>
</dbReference>
<dbReference type="InterPro" id="IPR014717">
    <property type="entry name" value="Transl_elong_EF1B/ribsomal_bS6"/>
</dbReference>
<organism evidence="2 4">
    <name type="scientific">Alkalithermobacter thermoalcaliphilus JW-YL-7 = DSM 7308</name>
    <dbReference type="NCBI Taxonomy" id="1121328"/>
    <lineage>
        <taxon>Bacteria</taxon>
        <taxon>Bacillati</taxon>
        <taxon>Bacillota</taxon>
        <taxon>Clostridia</taxon>
        <taxon>Peptostreptococcales</taxon>
        <taxon>Tepidibacteraceae</taxon>
        <taxon>Alkalithermobacter</taxon>
    </lineage>
</organism>
<dbReference type="PATRIC" id="fig|1121328.3.peg.1428"/>
<dbReference type="AlphaFoldDB" id="A0A150FRW2"/>
<dbReference type="Gene3D" id="3.30.70.60">
    <property type="match status" value="1"/>
</dbReference>
<evidence type="ECO:0000313" key="4">
    <source>
        <dbReference type="Proteomes" id="UP000092605"/>
    </source>
</evidence>
<dbReference type="STRING" id="1121328.JWYL7_1419"/>
<dbReference type="EMBL" id="LSFY01000001">
    <property type="protein sequence ID" value="KXZ40344.1"/>
    <property type="molecule type" value="Genomic_DNA"/>
</dbReference>
<protein>
    <submittedName>
        <fullName evidence="2">Uncharacterized protein</fullName>
    </submittedName>
</protein>
<feature type="coiled-coil region" evidence="1">
    <location>
        <begin position="36"/>
        <end position="63"/>
    </location>
</feature>
<evidence type="ECO:0000313" key="2">
    <source>
        <dbReference type="EMBL" id="KXZ40344.1"/>
    </source>
</evidence>
<sequence length="191" mass="22805">MNSLMLTRKKLLFLFTFILVIISIHKFIFEIKLREIENSKQTLKQYKFEMKNVKETFEKYKNIDKELIKINDVIYEKSEKLLDYIGQEEILLILNEIIEKSKLNTTKIEFLEEENIYISEDESLLNPKTINVNITYSDKYESLLDFIAYVNNYSKSITIENLSIDIDEYENLTGKIILKFYSVSKIHKQKT</sequence>
<dbReference type="RefSeq" id="WP_066071046.1">
    <property type="nucleotide sequence ID" value="NZ_FRBG01000001.1"/>
</dbReference>
<keyword evidence="1" id="KW-0175">Coiled coil</keyword>